<dbReference type="SMART" id="SM00341">
    <property type="entry name" value="HRDC"/>
    <property type="match status" value="1"/>
</dbReference>
<evidence type="ECO:0000259" key="1">
    <source>
        <dbReference type="PROSITE" id="PS50967"/>
    </source>
</evidence>
<proteinExistence type="predicted"/>
<dbReference type="Gene3D" id="1.10.150.80">
    <property type="entry name" value="HRDC domain"/>
    <property type="match status" value="1"/>
</dbReference>
<accession>A0A7X0VD77</accession>
<dbReference type="RefSeq" id="WP_185141133.1">
    <property type="nucleotide sequence ID" value="NZ_JACJVP010000004.1"/>
</dbReference>
<name>A0A7X0VD77_9BACL</name>
<dbReference type="EMBL" id="JACJVP010000004">
    <property type="protein sequence ID" value="MBB6669685.1"/>
    <property type="molecule type" value="Genomic_DNA"/>
</dbReference>
<dbReference type="InterPro" id="IPR044876">
    <property type="entry name" value="HRDC_dom_sf"/>
</dbReference>
<dbReference type="GO" id="GO:0000166">
    <property type="term" value="F:nucleotide binding"/>
    <property type="evidence" value="ECO:0007669"/>
    <property type="project" value="InterPro"/>
</dbReference>
<protein>
    <submittedName>
        <fullName evidence="2">HRDC domain-containing protein</fullName>
    </submittedName>
</protein>
<evidence type="ECO:0000313" key="2">
    <source>
        <dbReference type="EMBL" id="MBB6669685.1"/>
    </source>
</evidence>
<sequence length="333" mass="38456">MQIVFLNRFERETGVAEDERGQVFIGEEQGNWSAGWHALPAQGEPGQELWYEGTSWEELLTAFRHGVAKRMREGFRPLLDGMLEDTPFWERRPQLQALLQCYADGREGAEELLVPLRLWRRAKAAEEKRAAYMIATNRELQMLAVYVPQTLAELQQVPGFGKLKTERYGADIVALLSGYERSHAYPLDWVAEAVSAEAFADWTFRQKEERYGKSLSLVQDKRKLLAGIRQGRSLSELAEELQCPRRTLLEKVERLDEEGYDVLPLVELELSEIPEAERDGAIRAMGELGDRYLKPLQKRVYGTAEAEEGEIERQFEKLRIVRIRFRRDRQVAV</sequence>
<feature type="domain" description="HRDC" evidence="1">
    <location>
        <begin position="106"/>
        <end position="186"/>
    </location>
</feature>
<dbReference type="AlphaFoldDB" id="A0A7X0VD77"/>
<dbReference type="GO" id="GO:0003676">
    <property type="term" value="F:nucleic acid binding"/>
    <property type="evidence" value="ECO:0007669"/>
    <property type="project" value="InterPro"/>
</dbReference>
<dbReference type="Pfam" id="PF00570">
    <property type="entry name" value="HRDC"/>
    <property type="match status" value="1"/>
</dbReference>
<dbReference type="PROSITE" id="PS50967">
    <property type="entry name" value="HRDC"/>
    <property type="match status" value="1"/>
</dbReference>
<organism evidence="2 3">
    <name type="scientific">Cohnella nanjingensis</name>
    <dbReference type="NCBI Taxonomy" id="1387779"/>
    <lineage>
        <taxon>Bacteria</taxon>
        <taxon>Bacillati</taxon>
        <taxon>Bacillota</taxon>
        <taxon>Bacilli</taxon>
        <taxon>Bacillales</taxon>
        <taxon>Paenibacillaceae</taxon>
        <taxon>Cohnella</taxon>
    </lineage>
</organism>
<evidence type="ECO:0000313" key="3">
    <source>
        <dbReference type="Proteomes" id="UP000547209"/>
    </source>
</evidence>
<gene>
    <name evidence="2" type="ORF">H7C19_03185</name>
</gene>
<dbReference type="InterPro" id="IPR010997">
    <property type="entry name" value="HRDC-like_sf"/>
</dbReference>
<dbReference type="InterPro" id="IPR002121">
    <property type="entry name" value="HRDC_dom"/>
</dbReference>
<reference evidence="2 3" key="1">
    <citation type="submission" date="2020-08" db="EMBL/GenBank/DDBJ databases">
        <title>Cohnella phylogeny.</title>
        <authorList>
            <person name="Dunlap C."/>
        </authorList>
    </citation>
    <scope>NUCLEOTIDE SEQUENCE [LARGE SCALE GENOMIC DNA]</scope>
    <source>
        <strain evidence="2 3">DSM 28246</strain>
    </source>
</reference>
<dbReference type="SUPFAM" id="SSF47819">
    <property type="entry name" value="HRDC-like"/>
    <property type="match status" value="1"/>
</dbReference>
<comment type="caution">
    <text evidence="2">The sequence shown here is derived from an EMBL/GenBank/DDBJ whole genome shotgun (WGS) entry which is preliminary data.</text>
</comment>
<keyword evidence="3" id="KW-1185">Reference proteome</keyword>
<dbReference type="Proteomes" id="UP000547209">
    <property type="component" value="Unassembled WGS sequence"/>
</dbReference>